<keyword evidence="3" id="KW-1185">Reference proteome</keyword>
<sequence>MFGKTSQEVKSQEIHQQRHAQRRDNNFDKTNTAEGKSPSTDAINRATLAAGVCVFALQEEE</sequence>
<evidence type="ECO:0000313" key="2">
    <source>
        <dbReference type="EMBL" id="MPC21026.1"/>
    </source>
</evidence>
<evidence type="ECO:0000256" key="1">
    <source>
        <dbReference type="SAM" id="MobiDB-lite"/>
    </source>
</evidence>
<reference evidence="2 3" key="1">
    <citation type="submission" date="2019-05" db="EMBL/GenBank/DDBJ databases">
        <title>Another draft genome of Portunus trituberculatus and its Hox gene families provides insights of decapod evolution.</title>
        <authorList>
            <person name="Jeong J.-H."/>
            <person name="Song I."/>
            <person name="Kim S."/>
            <person name="Choi T."/>
            <person name="Kim D."/>
            <person name="Ryu S."/>
            <person name="Kim W."/>
        </authorList>
    </citation>
    <scope>NUCLEOTIDE SEQUENCE [LARGE SCALE GENOMIC DNA]</scope>
    <source>
        <tissue evidence="2">Muscle</tissue>
    </source>
</reference>
<proteinExistence type="predicted"/>
<feature type="region of interest" description="Disordered" evidence="1">
    <location>
        <begin position="1"/>
        <end position="42"/>
    </location>
</feature>
<protein>
    <submittedName>
        <fullName evidence="2">Uncharacterized protein</fullName>
    </submittedName>
</protein>
<dbReference type="Proteomes" id="UP000324222">
    <property type="component" value="Unassembled WGS sequence"/>
</dbReference>
<feature type="compositionally biased region" description="Basic and acidic residues" evidence="1">
    <location>
        <begin position="10"/>
        <end position="27"/>
    </location>
</feature>
<evidence type="ECO:0000313" key="3">
    <source>
        <dbReference type="Proteomes" id="UP000324222"/>
    </source>
</evidence>
<feature type="compositionally biased region" description="Polar residues" evidence="1">
    <location>
        <begin position="28"/>
        <end position="42"/>
    </location>
</feature>
<gene>
    <name evidence="2" type="ORF">E2C01_013999</name>
</gene>
<organism evidence="2 3">
    <name type="scientific">Portunus trituberculatus</name>
    <name type="common">Swimming crab</name>
    <name type="synonym">Neptunus trituberculatus</name>
    <dbReference type="NCBI Taxonomy" id="210409"/>
    <lineage>
        <taxon>Eukaryota</taxon>
        <taxon>Metazoa</taxon>
        <taxon>Ecdysozoa</taxon>
        <taxon>Arthropoda</taxon>
        <taxon>Crustacea</taxon>
        <taxon>Multicrustacea</taxon>
        <taxon>Malacostraca</taxon>
        <taxon>Eumalacostraca</taxon>
        <taxon>Eucarida</taxon>
        <taxon>Decapoda</taxon>
        <taxon>Pleocyemata</taxon>
        <taxon>Brachyura</taxon>
        <taxon>Eubrachyura</taxon>
        <taxon>Portunoidea</taxon>
        <taxon>Portunidae</taxon>
        <taxon>Portuninae</taxon>
        <taxon>Portunus</taxon>
    </lineage>
</organism>
<accession>A0A5B7DIW6</accession>
<name>A0A5B7DIW6_PORTR</name>
<dbReference type="AlphaFoldDB" id="A0A5B7DIW6"/>
<dbReference type="EMBL" id="VSRR010000936">
    <property type="protein sequence ID" value="MPC21026.1"/>
    <property type="molecule type" value="Genomic_DNA"/>
</dbReference>
<comment type="caution">
    <text evidence="2">The sequence shown here is derived from an EMBL/GenBank/DDBJ whole genome shotgun (WGS) entry which is preliminary data.</text>
</comment>